<evidence type="ECO:0000313" key="7">
    <source>
        <dbReference type="EMBL" id="AWI05502.1"/>
    </source>
</evidence>
<evidence type="ECO:0000313" key="8">
    <source>
        <dbReference type="Proteomes" id="UP000244910"/>
    </source>
</evidence>
<dbReference type="KEGG" id="cdrk:B9W14_13650"/>
<evidence type="ECO:0000259" key="6">
    <source>
        <dbReference type="Pfam" id="PF04893"/>
    </source>
</evidence>
<dbReference type="Pfam" id="PF04893">
    <property type="entry name" value="Yip1"/>
    <property type="match status" value="1"/>
</dbReference>
<feature type="transmembrane region" description="Helical" evidence="5">
    <location>
        <begin position="76"/>
        <end position="104"/>
    </location>
</feature>
<feature type="transmembrane region" description="Helical" evidence="5">
    <location>
        <begin position="33"/>
        <end position="56"/>
    </location>
</feature>
<sequence length="226" mass="24794">MSKESKDGILKTLIGVVISPKETMEKVNENPKVWRYLIPITIIQLIATIVELPKLISYTISQTQEMTNVSQAALPMIKIGVVISGIIGALIMPALAALISSALIKLIASITKENGSFKNLYCINLLAYVPVLIGLILAAIIMIFTEPQNVKNVSTSFTLFLSSSVDTKSGIYKLFSSIDFFYIWSSILAVIGTSVVFKMKIKKAAIIVFVIYIVSVIVKFSMLLRV</sequence>
<dbReference type="GO" id="GO:0016020">
    <property type="term" value="C:membrane"/>
    <property type="evidence" value="ECO:0007669"/>
    <property type="project" value="UniProtKB-SubCell"/>
</dbReference>
<dbReference type="InterPro" id="IPR006977">
    <property type="entry name" value="Yip1_dom"/>
</dbReference>
<accession>A0A2U8DTV3</accession>
<name>A0A2U8DTV3_9CLOT</name>
<keyword evidence="3 5" id="KW-1133">Transmembrane helix</keyword>
<keyword evidence="4 5" id="KW-0472">Membrane</keyword>
<evidence type="ECO:0000256" key="1">
    <source>
        <dbReference type="ARBA" id="ARBA00004141"/>
    </source>
</evidence>
<organism evidence="7 8">
    <name type="scientific">Clostridium drakei</name>
    <dbReference type="NCBI Taxonomy" id="332101"/>
    <lineage>
        <taxon>Bacteria</taxon>
        <taxon>Bacillati</taxon>
        <taxon>Bacillota</taxon>
        <taxon>Clostridia</taxon>
        <taxon>Eubacteriales</taxon>
        <taxon>Clostridiaceae</taxon>
        <taxon>Clostridium</taxon>
    </lineage>
</organism>
<feature type="transmembrane region" description="Helical" evidence="5">
    <location>
        <begin position="180"/>
        <end position="197"/>
    </location>
</feature>
<evidence type="ECO:0000256" key="2">
    <source>
        <dbReference type="ARBA" id="ARBA00022692"/>
    </source>
</evidence>
<dbReference type="AlphaFoldDB" id="A0A2U8DTV3"/>
<feature type="domain" description="Yip1" evidence="6">
    <location>
        <begin position="14"/>
        <end position="218"/>
    </location>
</feature>
<comment type="subcellular location">
    <subcellularLocation>
        <location evidence="1">Membrane</location>
        <topology evidence="1">Multi-pass membrane protein</topology>
    </subcellularLocation>
</comment>
<reference evidence="8" key="1">
    <citation type="submission" date="2017-04" db="EMBL/GenBank/DDBJ databases">
        <authorList>
            <person name="Song Y."/>
            <person name="Cho B.-K."/>
        </authorList>
    </citation>
    <scope>NUCLEOTIDE SEQUENCE [LARGE SCALE GENOMIC DNA]</scope>
    <source>
        <strain evidence="8">SL1</strain>
    </source>
</reference>
<dbReference type="OrthoDB" id="2940219at2"/>
<evidence type="ECO:0000256" key="3">
    <source>
        <dbReference type="ARBA" id="ARBA00022989"/>
    </source>
</evidence>
<dbReference type="EMBL" id="CP020953">
    <property type="protein sequence ID" value="AWI05502.1"/>
    <property type="molecule type" value="Genomic_DNA"/>
</dbReference>
<dbReference type="RefSeq" id="WP_032078222.1">
    <property type="nucleotide sequence ID" value="NZ_CP020953.1"/>
</dbReference>
<protein>
    <submittedName>
        <fullName evidence="7">YIP1 family protein</fullName>
    </submittedName>
</protein>
<gene>
    <name evidence="7" type="ORF">B9W14_13650</name>
</gene>
<evidence type="ECO:0000256" key="5">
    <source>
        <dbReference type="SAM" id="Phobius"/>
    </source>
</evidence>
<feature type="transmembrane region" description="Helical" evidence="5">
    <location>
        <begin position="204"/>
        <end position="224"/>
    </location>
</feature>
<evidence type="ECO:0000256" key="4">
    <source>
        <dbReference type="ARBA" id="ARBA00023136"/>
    </source>
</evidence>
<keyword evidence="2 5" id="KW-0812">Transmembrane</keyword>
<keyword evidence="8" id="KW-1185">Reference proteome</keyword>
<proteinExistence type="predicted"/>
<dbReference type="Proteomes" id="UP000244910">
    <property type="component" value="Chromosome"/>
</dbReference>
<feature type="transmembrane region" description="Helical" evidence="5">
    <location>
        <begin position="125"/>
        <end position="144"/>
    </location>
</feature>